<proteinExistence type="predicted"/>
<dbReference type="AlphaFoldDB" id="A0A6L5WH32"/>
<keyword evidence="1" id="KW-1133">Transmembrane helix</keyword>
<gene>
    <name evidence="2" type="ORF">F1B92_04885</name>
</gene>
<feature type="transmembrane region" description="Helical" evidence="1">
    <location>
        <begin position="48"/>
        <end position="65"/>
    </location>
</feature>
<name>A0A6L5WH32_9BACT</name>
<sequence>MLMFSPLVITLLIVEGVIVFFAFVAFVFSIKILRNYDENLSNSYQFHLAKSGYLISTIITFIMCVKIPLFLYFIWTMSAVSFLVPGAMCAAGIVDATEFGFYLFAFKIINIFFISGWLLVNFEDFKTKNSKFLKLKFKFFIPIFFLLVLEFVLEIFHFSGISLLKPVLCCSEIFKSSSLDKMMFWQDKTFIVVVFFIIYILNFISAYFKIDTLMAIFSLGFLLSSIYALIRFFSPYIYELPTHMCPFCMVGVEYYFVGYLIYIFIFLGSLPGFFVFILELLNLKASEILYKISMFSTTILTLIFSYYPLFYYFKNGVWL</sequence>
<protein>
    <submittedName>
        <fullName evidence="2">Uncharacterized protein</fullName>
    </submittedName>
</protein>
<evidence type="ECO:0000256" key="1">
    <source>
        <dbReference type="SAM" id="Phobius"/>
    </source>
</evidence>
<keyword evidence="1" id="KW-0472">Membrane</keyword>
<evidence type="ECO:0000313" key="2">
    <source>
        <dbReference type="EMBL" id="MSN96508.1"/>
    </source>
</evidence>
<feature type="transmembrane region" description="Helical" evidence="1">
    <location>
        <begin position="254"/>
        <end position="281"/>
    </location>
</feature>
<feature type="transmembrane region" description="Helical" evidence="1">
    <location>
        <begin position="99"/>
        <end position="119"/>
    </location>
</feature>
<evidence type="ECO:0000313" key="3">
    <source>
        <dbReference type="Proteomes" id="UP000476338"/>
    </source>
</evidence>
<dbReference type="EMBL" id="VWSJ01000015">
    <property type="protein sequence ID" value="MSN96508.1"/>
    <property type="molecule type" value="Genomic_DNA"/>
</dbReference>
<feature type="transmembrane region" description="Helical" evidence="1">
    <location>
        <begin position="7"/>
        <end position="28"/>
    </location>
</feature>
<dbReference type="Proteomes" id="UP000476338">
    <property type="component" value="Unassembled WGS sequence"/>
</dbReference>
<organism evidence="2 3">
    <name type="scientific">Campylobacter portucalensis</name>
    <dbReference type="NCBI Taxonomy" id="2608384"/>
    <lineage>
        <taxon>Bacteria</taxon>
        <taxon>Pseudomonadati</taxon>
        <taxon>Campylobacterota</taxon>
        <taxon>Epsilonproteobacteria</taxon>
        <taxon>Campylobacterales</taxon>
        <taxon>Campylobacteraceae</taxon>
        <taxon>Campylobacter</taxon>
    </lineage>
</organism>
<accession>A0A6L5WH32</accession>
<feature type="transmembrane region" description="Helical" evidence="1">
    <location>
        <begin position="288"/>
        <end position="313"/>
    </location>
</feature>
<reference evidence="2 3" key="2">
    <citation type="submission" date="2020-03" db="EMBL/GenBank/DDBJ databases">
        <title>Campylobacter portucalensis sp. nov., a new species of Campylobacter isolated from the reproductive tract of bulls.</title>
        <authorList>
            <person name="Silva M.F."/>
            <person name="Pereira G."/>
            <person name="Carneiro C."/>
            <person name="Hemphill A."/>
            <person name="Mateus L."/>
            <person name="Lopes-Da-Costa L."/>
            <person name="Silva E."/>
        </authorList>
    </citation>
    <scope>NUCLEOTIDE SEQUENCE [LARGE SCALE GENOMIC DNA]</scope>
    <source>
        <strain evidence="2 3">FMV-PI01</strain>
    </source>
</reference>
<feature type="transmembrane region" description="Helical" evidence="1">
    <location>
        <begin position="139"/>
        <end position="158"/>
    </location>
</feature>
<keyword evidence="1" id="KW-0812">Transmembrane</keyword>
<reference evidence="2 3" key="1">
    <citation type="submission" date="2019-09" db="EMBL/GenBank/DDBJ databases">
        <authorList>
            <person name="Silva M."/>
            <person name="Pereira G."/>
            <person name="Lopes-Da-Costa L."/>
            <person name="Silva E."/>
        </authorList>
    </citation>
    <scope>NUCLEOTIDE SEQUENCE [LARGE SCALE GENOMIC DNA]</scope>
    <source>
        <strain evidence="2 3">FMV-PI01</strain>
    </source>
</reference>
<keyword evidence="3" id="KW-1185">Reference proteome</keyword>
<feature type="transmembrane region" description="Helical" evidence="1">
    <location>
        <begin position="189"/>
        <end position="208"/>
    </location>
</feature>
<dbReference type="RefSeq" id="WP_154570780.1">
    <property type="nucleotide sequence ID" value="NZ_VWSJ01000015.1"/>
</dbReference>
<comment type="caution">
    <text evidence="2">The sequence shown here is derived from an EMBL/GenBank/DDBJ whole genome shotgun (WGS) entry which is preliminary data.</text>
</comment>
<feature type="transmembrane region" description="Helical" evidence="1">
    <location>
        <begin position="215"/>
        <end position="234"/>
    </location>
</feature>